<accession>A0A2Z2ME21</accession>
<organism evidence="1 2">
    <name type="scientific">Thermococcus profundus</name>
    <dbReference type="NCBI Taxonomy" id="49899"/>
    <lineage>
        <taxon>Archaea</taxon>
        <taxon>Methanobacteriati</taxon>
        <taxon>Methanobacteriota</taxon>
        <taxon>Thermococci</taxon>
        <taxon>Thermococcales</taxon>
        <taxon>Thermococcaceae</taxon>
        <taxon>Thermococcus</taxon>
    </lineage>
</organism>
<keyword evidence="2" id="KW-1185">Reference proteome</keyword>
<name>A0A2Z2ME21_THEPR</name>
<sequence length="348" mass="40060">MVFYLIKCMGCMKMNPFLYMDPESEGNIKKAFANPDENQISLIREGLKEGIYDKEFGLGYGFMTHKNIPIHLTYKDKEEDLLVKWMITLPYHAIPSQSIIGEVEFEVSPYTYGNKVLEAIALGAILPNFHTWEFRLRAGKLTDYYTIPETNTEAAEVYPLLVLDSNAGVMYRLPYLMSEVIKLDNMHYHAKNDPYFSLDEAFSMVLQAFQNEYPVVSRLKDDAKATVLSELLYTFAMQMAGAVLAGLVEPGPFVKTGYNAEVFEDQFVRDVIDWFWGLYRYPYVDWEKPPVKEVDDLFADVAIAGFDTPETFKNTVLFNLDVGADQGIVLRGDWEFVRKYIPDFEIKR</sequence>
<gene>
    <name evidence="1" type="ORF">A3L09_10720</name>
</gene>
<dbReference type="Proteomes" id="UP000250179">
    <property type="component" value="Plasmid unnamed"/>
</dbReference>
<geneLocation type="plasmid" evidence="2"/>
<dbReference type="EMBL" id="CP014863">
    <property type="protein sequence ID" value="ASJ03823.1"/>
    <property type="molecule type" value="Genomic_DNA"/>
</dbReference>
<evidence type="ECO:0000313" key="1">
    <source>
        <dbReference type="EMBL" id="ASJ03823.1"/>
    </source>
</evidence>
<dbReference type="AlphaFoldDB" id="A0A2Z2ME21"/>
<dbReference type="KEGG" id="tprf:A3L09_10720"/>
<evidence type="ECO:0000313" key="2">
    <source>
        <dbReference type="Proteomes" id="UP000250179"/>
    </source>
</evidence>
<keyword evidence="1" id="KW-0614">Plasmid</keyword>
<reference evidence="1 2" key="1">
    <citation type="submission" date="2016-03" db="EMBL/GenBank/DDBJ databases">
        <title>Complete genome sequence of Thermococcus profundus strain DT5432.</title>
        <authorList>
            <person name="Oger P.M."/>
        </authorList>
    </citation>
    <scope>NUCLEOTIDE SEQUENCE [LARGE SCALE GENOMIC DNA]</scope>
    <source>
        <strain evidence="1 2">DT 5432</strain>
        <plasmid evidence="2">Plasmid</plasmid>
    </source>
</reference>
<proteinExistence type="predicted"/>
<protein>
    <submittedName>
        <fullName evidence="1">Uncharacterized protein</fullName>
    </submittedName>
</protein>